<comment type="caution">
    <text evidence="2">The sequence shown here is derived from an EMBL/GenBank/DDBJ whole genome shotgun (WGS) entry which is preliminary data.</text>
</comment>
<proteinExistence type="predicted"/>
<feature type="compositionally biased region" description="Basic and acidic residues" evidence="1">
    <location>
        <begin position="80"/>
        <end position="94"/>
    </location>
</feature>
<organism evidence="2 3">
    <name type="scientific">Cryptomeria japonica</name>
    <name type="common">Japanese cedar</name>
    <name type="synonym">Cupressus japonica</name>
    <dbReference type="NCBI Taxonomy" id="3369"/>
    <lineage>
        <taxon>Eukaryota</taxon>
        <taxon>Viridiplantae</taxon>
        <taxon>Streptophyta</taxon>
        <taxon>Embryophyta</taxon>
        <taxon>Tracheophyta</taxon>
        <taxon>Spermatophyta</taxon>
        <taxon>Pinopsida</taxon>
        <taxon>Pinidae</taxon>
        <taxon>Conifers II</taxon>
        <taxon>Cupressales</taxon>
        <taxon>Cupressaceae</taxon>
        <taxon>Cryptomeria</taxon>
    </lineage>
</organism>
<protein>
    <submittedName>
        <fullName evidence="2">Uncharacterized protein</fullName>
    </submittedName>
</protein>
<keyword evidence="3" id="KW-1185">Reference proteome</keyword>
<evidence type="ECO:0000313" key="3">
    <source>
        <dbReference type="Proteomes" id="UP001234787"/>
    </source>
</evidence>
<name>A0AAD3NU60_CRYJA</name>
<gene>
    <name evidence="2" type="ORF">SUGI_1373690</name>
</gene>
<evidence type="ECO:0000313" key="2">
    <source>
        <dbReference type="EMBL" id="GLJ57807.1"/>
    </source>
</evidence>
<dbReference type="EMBL" id="BSEH01000190">
    <property type="protein sequence ID" value="GLJ57807.1"/>
    <property type="molecule type" value="Genomic_DNA"/>
</dbReference>
<sequence>MDQELRCTFIYPAGSPRGFQLFKGNRAPSLRIVPWYNMPWEEALLPLGEPVSLTLPLGQPVSLTIKDTNHIHPSSPPPLEKPESSRRRTLEDYSKASGRKGPDTKPGIKRICQLWA</sequence>
<feature type="region of interest" description="Disordered" evidence="1">
    <location>
        <begin position="66"/>
        <end position="109"/>
    </location>
</feature>
<accession>A0AAD3NU60</accession>
<evidence type="ECO:0000256" key="1">
    <source>
        <dbReference type="SAM" id="MobiDB-lite"/>
    </source>
</evidence>
<dbReference type="Proteomes" id="UP001234787">
    <property type="component" value="Unassembled WGS sequence"/>
</dbReference>
<dbReference type="AlphaFoldDB" id="A0AAD3NU60"/>
<reference evidence="2" key="1">
    <citation type="submission" date="2022-12" db="EMBL/GenBank/DDBJ databases">
        <title>Chromosome-Level Genome Assembly of Japanese Cedar (Cryptomeriajaponica D. Don).</title>
        <authorList>
            <person name="Fujino T."/>
            <person name="Yamaguchi K."/>
            <person name="Yokoyama T."/>
            <person name="Hamanaka T."/>
            <person name="Harazono Y."/>
            <person name="Kamada H."/>
            <person name="Kobayashi W."/>
            <person name="Ujino-Ihara T."/>
            <person name="Uchiyama K."/>
            <person name="Matsumoto A."/>
            <person name="Izuno A."/>
            <person name="Tsumura Y."/>
            <person name="Toyoda A."/>
            <person name="Shigenobu S."/>
            <person name="Moriguchi Y."/>
            <person name="Ueno S."/>
            <person name="Kasahara M."/>
        </authorList>
    </citation>
    <scope>NUCLEOTIDE SEQUENCE</scope>
</reference>